<organism evidence="1 2">
    <name type="scientific">Ruminococcus bicirculans</name>
    <name type="common">ex Wegman et al. 2014</name>
    <dbReference type="NCBI Taxonomy" id="1160721"/>
    <lineage>
        <taxon>Bacteria</taxon>
        <taxon>Bacillati</taxon>
        <taxon>Bacillota</taxon>
        <taxon>Clostridia</taxon>
        <taxon>Eubacteriales</taxon>
        <taxon>Oscillospiraceae</taxon>
        <taxon>Ruminococcus</taxon>
    </lineage>
</organism>
<name>A0AAW5KMA9_9FIRM</name>
<comment type="caution">
    <text evidence="1">The sequence shown here is derived from an EMBL/GenBank/DDBJ whole genome shotgun (WGS) entry which is preliminary data.</text>
</comment>
<dbReference type="RefSeq" id="WP_256321795.1">
    <property type="nucleotide sequence ID" value="NZ_JANGCN010000008.1"/>
</dbReference>
<reference evidence="1" key="1">
    <citation type="submission" date="2022-06" db="EMBL/GenBank/DDBJ databases">
        <title>Isolation of gut microbiota from human fecal samples.</title>
        <authorList>
            <person name="Pamer E.G."/>
            <person name="Barat B."/>
            <person name="Waligurski E."/>
            <person name="Medina S."/>
            <person name="Paddock L."/>
            <person name="Mostad J."/>
        </authorList>
    </citation>
    <scope>NUCLEOTIDE SEQUENCE</scope>
    <source>
        <strain evidence="1">DFI.5.57</strain>
    </source>
</reference>
<dbReference type="AlphaFoldDB" id="A0AAW5KMA9"/>
<dbReference type="Proteomes" id="UP001206236">
    <property type="component" value="Unassembled WGS sequence"/>
</dbReference>
<evidence type="ECO:0000313" key="1">
    <source>
        <dbReference type="EMBL" id="MCQ5152677.1"/>
    </source>
</evidence>
<accession>A0AAW5KMA9</accession>
<gene>
    <name evidence="1" type="ORF">NE632_05090</name>
</gene>
<proteinExistence type="predicted"/>
<evidence type="ECO:0000313" key="2">
    <source>
        <dbReference type="Proteomes" id="UP001206236"/>
    </source>
</evidence>
<protein>
    <submittedName>
        <fullName evidence="1">Uncharacterized protein</fullName>
    </submittedName>
</protein>
<dbReference type="EMBL" id="JANGCN010000008">
    <property type="protein sequence ID" value="MCQ5152677.1"/>
    <property type="molecule type" value="Genomic_DNA"/>
</dbReference>
<sequence length="256" mass="30140">MVFEEALYINGSQRKMLSIEDVTQLATNSLDLYNEIKNNLFCPECEKPHLTYNSCTTKSNYFSTHNLESHADTCSFECKRATNHQLELLENDEKSLDRLQNRLKAVILSCFSEKKAARNPFVIENKISKVSTNTENQSERTAVKYAIPKKRITNGLSQADVDQLKIFYGKVRVRCKKHRNGHKLYIFNFTQRQLPMICSIYLSEKVYEHINIKDNDCFNCLISFYVKMEINKQDDKIYYNCILTDSRKMFFWKIDR</sequence>